<keyword evidence="3 5" id="KW-0456">Lyase</keyword>
<evidence type="ECO:0000256" key="1">
    <source>
        <dbReference type="ARBA" id="ARBA00005568"/>
    </source>
</evidence>
<keyword evidence="2" id="KW-0479">Metal-binding</keyword>
<evidence type="ECO:0000313" key="5">
    <source>
        <dbReference type="EMBL" id="GAA4551341.1"/>
    </source>
</evidence>
<protein>
    <submittedName>
        <fullName evidence="5">Aldolase/citrate lyase family protein</fullName>
    </submittedName>
</protein>
<dbReference type="Pfam" id="PF03328">
    <property type="entry name" value="HpcH_HpaI"/>
    <property type="match status" value="1"/>
</dbReference>
<dbReference type="Gene3D" id="3.20.20.60">
    <property type="entry name" value="Phosphoenolpyruvate-binding domains"/>
    <property type="match status" value="1"/>
</dbReference>
<dbReference type="InterPro" id="IPR005000">
    <property type="entry name" value="Aldolase/citrate-lyase_domain"/>
</dbReference>
<keyword evidence="6" id="KW-1185">Reference proteome</keyword>
<comment type="similarity">
    <text evidence="1">Belongs to the HpcH/HpaI aldolase family.</text>
</comment>
<dbReference type="RefSeq" id="WP_345421413.1">
    <property type="nucleotide sequence ID" value="NZ_BAABGT010000067.1"/>
</dbReference>
<organism evidence="5 6">
    <name type="scientific">Pseudonocardia xishanensis</name>
    <dbReference type="NCBI Taxonomy" id="630995"/>
    <lineage>
        <taxon>Bacteria</taxon>
        <taxon>Bacillati</taxon>
        <taxon>Actinomycetota</taxon>
        <taxon>Actinomycetes</taxon>
        <taxon>Pseudonocardiales</taxon>
        <taxon>Pseudonocardiaceae</taxon>
        <taxon>Pseudonocardia</taxon>
    </lineage>
</organism>
<evidence type="ECO:0000256" key="3">
    <source>
        <dbReference type="ARBA" id="ARBA00023239"/>
    </source>
</evidence>
<dbReference type="SUPFAM" id="SSF51621">
    <property type="entry name" value="Phosphoenolpyruvate/pyruvate domain"/>
    <property type="match status" value="1"/>
</dbReference>
<sequence>MASFRELFRSSDGPVLGTFVKIPALEMAEILGEAGFDFVVIDTEHALLSVRDVYSLVVVYSRMGVAPLVRITDHGYGDAQRYLDAGAAGVLVPHVSNGRQAEATMRQLLFPPEGTRGMGYASRAGLWGALPGGPAEYVRAGRDEVARIAMVEEAESVEDLPAILAAAGVDAIFVGPGDLSLSLGVPATSPVVHEAVTRSIGAAVEAGVPVGTVVQGADQIRLRAEQGCSFLLVGNDTGLFGSAARTATATARTALAELTAAATTR</sequence>
<proteinExistence type="inferred from homology"/>
<comment type="caution">
    <text evidence="5">The sequence shown here is derived from an EMBL/GenBank/DDBJ whole genome shotgun (WGS) entry which is preliminary data.</text>
</comment>
<evidence type="ECO:0000256" key="2">
    <source>
        <dbReference type="ARBA" id="ARBA00022723"/>
    </source>
</evidence>
<dbReference type="PANTHER" id="PTHR30502:SF0">
    <property type="entry name" value="PHOSPHOENOLPYRUVATE CARBOXYLASE FAMILY PROTEIN"/>
    <property type="match status" value="1"/>
</dbReference>
<dbReference type="EMBL" id="BAABGT010000067">
    <property type="protein sequence ID" value="GAA4551341.1"/>
    <property type="molecule type" value="Genomic_DNA"/>
</dbReference>
<dbReference type="InterPro" id="IPR040442">
    <property type="entry name" value="Pyrv_kinase-like_dom_sf"/>
</dbReference>
<feature type="domain" description="HpcH/HpaI aldolase/citrate lyase" evidence="4">
    <location>
        <begin position="18"/>
        <end position="240"/>
    </location>
</feature>
<dbReference type="GO" id="GO:0016829">
    <property type="term" value="F:lyase activity"/>
    <property type="evidence" value="ECO:0007669"/>
    <property type="project" value="UniProtKB-KW"/>
</dbReference>
<accession>A0ABP8RWM0</accession>
<name>A0ABP8RWM0_9PSEU</name>
<evidence type="ECO:0000313" key="6">
    <source>
        <dbReference type="Proteomes" id="UP001501598"/>
    </source>
</evidence>
<evidence type="ECO:0000259" key="4">
    <source>
        <dbReference type="Pfam" id="PF03328"/>
    </source>
</evidence>
<dbReference type="Proteomes" id="UP001501598">
    <property type="component" value="Unassembled WGS sequence"/>
</dbReference>
<gene>
    <name evidence="5" type="ORF">GCM10023175_42990</name>
</gene>
<dbReference type="InterPro" id="IPR050251">
    <property type="entry name" value="HpcH-HpaI_aldolase"/>
</dbReference>
<reference evidence="6" key="1">
    <citation type="journal article" date="2019" name="Int. J. Syst. Evol. Microbiol.">
        <title>The Global Catalogue of Microorganisms (GCM) 10K type strain sequencing project: providing services to taxonomists for standard genome sequencing and annotation.</title>
        <authorList>
            <consortium name="The Broad Institute Genomics Platform"/>
            <consortium name="The Broad Institute Genome Sequencing Center for Infectious Disease"/>
            <person name="Wu L."/>
            <person name="Ma J."/>
        </authorList>
    </citation>
    <scope>NUCLEOTIDE SEQUENCE [LARGE SCALE GENOMIC DNA]</scope>
    <source>
        <strain evidence="6">JCM 17906</strain>
    </source>
</reference>
<dbReference type="PANTHER" id="PTHR30502">
    <property type="entry name" value="2-KETO-3-DEOXY-L-RHAMNONATE ALDOLASE"/>
    <property type="match status" value="1"/>
</dbReference>
<dbReference type="InterPro" id="IPR015813">
    <property type="entry name" value="Pyrv/PenolPyrv_kinase-like_dom"/>
</dbReference>